<dbReference type="EMBL" id="CP083685">
    <property type="protein sequence ID" value="UYU92613.1"/>
    <property type="molecule type" value="Genomic_DNA"/>
</dbReference>
<reference evidence="2 9" key="1">
    <citation type="submission" date="2015-09" db="EMBL/GenBank/DDBJ databases">
        <authorList>
            <consortium name="Pathogen Informatics"/>
        </authorList>
    </citation>
    <scope>NUCLEOTIDE SEQUENCE [LARGE SCALE GENOMIC DNA]</scope>
    <source>
        <strain evidence="2 9">2789STDY5834899</strain>
    </source>
</reference>
<keyword evidence="1" id="KW-1133">Transmembrane helix</keyword>
<dbReference type="EMBL" id="CP083681">
    <property type="protein sequence ID" value="UYU73016.1"/>
    <property type="molecule type" value="Genomic_DNA"/>
</dbReference>
<evidence type="ECO:0000313" key="10">
    <source>
        <dbReference type="Proteomes" id="UP000436825"/>
    </source>
</evidence>
<evidence type="ECO:0000313" key="2">
    <source>
        <dbReference type="EMBL" id="CUP32536.1"/>
    </source>
</evidence>
<sequence length="62" mass="7186">MKTGSFNLWIRLTLGSAIGALIYHLSPESKTKKLRKMVRAKQHRRENDIKSEIYTLSADARR</sequence>
<accession>A0A173UGG7</accession>
<dbReference type="EMBL" id="WCSB01000014">
    <property type="protein sequence ID" value="KAB4450678.1"/>
    <property type="molecule type" value="Genomic_DNA"/>
</dbReference>
<evidence type="ECO:0000313" key="7">
    <source>
        <dbReference type="EMBL" id="UYU73016.1"/>
    </source>
</evidence>
<reference evidence="5" key="4">
    <citation type="submission" date="2021-07" db="EMBL/GenBank/DDBJ databases">
        <title>Comparative genomics of Bacteroides fragilis group isolates reveals species-dependent resistance mechanisms and validates clinical tools for resistance prediction.</title>
        <authorList>
            <person name="Wallace M.J."/>
            <person name="Jean S."/>
            <person name="Wallace M.A."/>
            <person name="Carey-Ann B.D."/>
            <person name="Dantas G."/>
        </authorList>
    </citation>
    <scope>NUCLEOTIDE SEQUENCE</scope>
    <source>
        <strain evidence="5">BJH_160</strain>
    </source>
</reference>
<dbReference type="EMBL" id="CZAP01000004">
    <property type="protein sequence ID" value="CUP32536.1"/>
    <property type="molecule type" value="Genomic_DNA"/>
</dbReference>
<evidence type="ECO:0008006" key="13">
    <source>
        <dbReference type="Google" id="ProtNLM"/>
    </source>
</evidence>
<dbReference type="Proteomes" id="UP001162960">
    <property type="component" value="Chromosome"/>
</dbReference>
<reference evidence="6 12" key="3">
    <citation type="submission" date="2021-06" db="EMBL/GenBank/DDBJ databases">
        <title>Interrogation of the integrated mobile genetic elements in gut-associated Bacteroides with a consensus prediction approach.</title>
        <authorList>
            <person name="Campbell D.E."/>
            <person name="Leigh J.R."/>
            <person name="Kim T."/>
            <person name="England W."/>
            <person name="Whitaker R.J."/>
            <person name="Degnan P.H."/>
        </authorList>
    </citation>
    <scope>NUCLEOTIDE SEQUENCE</scope>
    <source>
        <strain evidence="8">VPI-3443</strain>
        <strain evidence="7">VPI-BTDOT2</strain>
        <strain evidence="6 12">WAL8669</strain>
    </source>
</reference>
<reference evidence="10 11" key="2">
    <citation type="journal article" date="2019" name="Nat. Med.">
        <title>A library of human gut bacterial isolates paired with longitudinal multiomics data enables mechanistic microbiome research.</title>
        <authorList>
            <person name="Poyet M."/>
            <person name="Groussin M."/>
            <person name="Gibbons S.M."/>
            <person name="Avila-Pacheco J."/>
            <person name="Jiang X."/>
            <person name="Kearney S.M."/>
            <person name="Perrotta A.R."/>
            <person name="Berdy B."/>
            <person name="Zhao S."/>
            <person name="Lieberman T.D."/>
            <person name="Swanson P.K."/>
            <person name="Smith M."/>
            <person name="Roesemann S."/>
            <person name="Alexander J.E."/>
            <person name="Rich S.A."/>
            <person name="Livny J."/>
            <person name="Vlamakis H."/>
            <person name="Clish C."/>
            <person name="Bullock K."/>
            <person name="Deik A."/>
            <person name="Scott J."/>
            <person name="Pierce K.A."/>
            <person name="Xavier R.J."/>
            <person name="Alm E.J."/>
        </authorList>
    </citation>
    <scope>NUCLEOTIDE SEQUENCE [LARGE SCALE GENOMIC DNA]</scope>
    <source>
        <strain evidence="4 10">BIOML-A160</strain>
        <strain evidence="3 11">BIOML-A165</strain>
    </source>
</reference>
<gene>
    <name evidence="2" type="ORF">ERS852511_01784</name>
    <name evidence="4" type="ORF">GAN75_19160</name>
    <name evidence="3" type="ORF">GAN93_15670</name>
    <name evidence="5" type="ORF">K0H07_18610</name>
    <name evidence="7" type="ORF">KQP59_07900</name>
    <name evidence="6" type="ORF">KQP68_15235</name>
    <name evidence="8" type="ORF">KQP74_08260</name>
</gene>
<feature type="transmembrane region" description="Helical" evidence="1">
    <location>
        <begin position="6"/>
        <end position="26"/>
    </location>
</feature>
<dbReference type="Proteomes" id="UP000460317">
    <property type="component" value="Unassembled WGS sequence"/>
</dbReference>
<dbReference type="RefSeq" id="WP_008762384.1">
    <property type="nucleotide sequence ID" value="NZ_CAXSVM010000011.1"/>
</dbReference>
<dbReference type="Proteomes" id="UP001156218">
    <property type="component" value="Chromosome"/>
</dbReference>
<evidence type="ECO:0000313" key="6">
    <source>
        <dbReference type="EMBL" id="UYU64931.1"/>
    </source>
</evidence>
<dbReference type="Proteomes" id="UP001200544">
    <property type="component" value="Unassembled WGS sequence"/>
</dbReference>
<evidence type="ECO:0000313" key="4">
    <source>
        <dbReference type="EMBL" id="KAB4453437.1"/>
    </source>
</evidence>
<evidence type="ECO:0000313" key="5">
    <source>
        <dbReference type="EMBL" id="MCE9239162.1"/>
    </source>
</evidence>
<organism evidence="4 10">
    <name type="scientific">Bacteroides thetaiotaomicron</name>
    <dbReference type="NCBI Taxonomy" id="818"/>
    <lineage>
        <taxon>Bacteria</taxon>
        <taxon>Pseudomonadati</taxon>
        <taxon>Bacteroidota</taxon>
        <taxon>Bacteroidia</taxon>
        <taxon>Bacteroidales</taxon>
        <taxon>Bacteroidaceae</taxon>
        <taxon>Bacteroides</taxon>
    </lineage>
</organism>
<dbReference type="EMBL" id="JAHYQA010000011">
    <property type="protein sequence ID" value="MCE9239162.1"/>
    <property type="molecule type" value="Genomic_DNA"/>
</dbReference>
<keyword evidence="1" id="KW-0472">Membrane</keyword>
<dbReference type="AlphaFoldDB" id="A0A173UGG7"/>
<evidence type="ECO:0000313" key="8">
    <source>
        <dbReference type="EMBL" id="UYU92613.1"/>
    </source>
</evidence>
<proteinExistence type="predicted"/>
<name>A0A173UGG7_BACT4</name>
<evidence type="ECO:0000313" key="3">
    <source>
        <dbReference type="EMBL" id="KAB4450678.1"/>
    </source>
</evidence>
<dbReference type="Proteomes" id="UP001156216">
    <property type="component" value="Chromosome"/>
</dbReference>
<dbReference type="Proteomes" id="UP000095576">
    <property type="component" value="Unassembled WGS sequence"/>
</dbReference>
<evidence type="ECO:0000313" key="12">
    <source>
        <dbReference type="Proteomes" id="UP001156218"/>
    </source>
</evidence>
<keyword evidence="1" id="KW-0812">Transmembrane</keyword>
<evidence type="ECO:0000256" key="1">
    <source>
        <dbReference type="SAM" id="Phobius"/>
    </source>
</evidence>
<evidence type="ECO:0000313" key="9">
    <source>
        <dbReference type="Proteomes" id="UP000095576"/>
    </source>
</evidence>
<dbReference type="Proteomes" id="UP000436825">
    <property type="component" value="Unassembled WGS sequence"/>
</dbReference>
<dbReference type="EMBL" id="WCRW01000014">
    <property type="protein sequence ID" value="KAB4453437.1"/>
    <property type="molecule type" value="Genomic_DNA"/>
</dbReference>
<protein>
    <recommendedName>
        <fullName evidence="13">YtxH domain-containing protein</fullName>
    </recommendedName>
</protein>
<evidence type="ECO:0000313" key="11">
    <source>
        <dbReference type="Proteomes" id="UP000460317"/>
    </source>
</evidence>
<dbReference type="EMBL" id="CP083680">
    <property type="protein sequence ID" value="UYU64931.1"/>
    <property type="molecule type" value="Genomic_DNA"/>
</dbReference>